<dbReference type="SUPFAM" id="SSF54106">
    <property type="entry name" value="LysM domain"/>
    <property type="match status" value="1"/>
</dbReference>
<dbReference type="PANTHER" id="PTHR21666">
    <property type="entry name" value="PEPTIDASE-RELATED"/>
    <property type="match status" value="1"/>
</dbReference>
<dbReference type="CDD" id="cd00118">
    <property type="entry name" value="LysM"/>
    <property type="match status" value="2"/>
</dbReference>
<dbReference type="InterPro" id="IPR036779">
    <property type="entry name" value="LysM_dom_sf"/>
</dbReference>
<keyword evidence="1" id="KW-0732">Signal</keyword>
<evidence type="ECO:0000313" key="3">
    <source>
        <dbReference type="EMBL" id="EPF48064.1"/>
    </source>
</evidence>
<evidence type="ECO:0000259" key="2">
    <source>
        <dbReference type="PROSITE" id="PS51782"/>
    </source>
</evidence>
<organism evidence="3 4">
    <name type="scientific">Treponema vincentii F0403</name>
    <dbReference type="NCBI Taxonomy" id="1125702"/>
    <lineage>
        <taxon>Bacteria</taxon>
        <taxon>Pseudomonadati</taxon>
        <taxon>Spirochaetota</taxon>
        <taxon>Spirochaetia</taxon>
        <taxon>Spirochaetales</taxon>
        <taxon>Treponemataceae</taxon>
        <taxon>Treponema</taxon>
    </lineage>
</organism>
<reference evidence="3 4" key="1">
    <citation type="submission" date="2013-04" db="EMBL/GenBank/DDBJ databases">
        <title>The Genome Sequence of Treponema vincentii F0403.</title>
        <authorList>
            <consortium name="The Broad Institute Genomics Platform"/>
            <person name="Earl A."/>
            <person name="Ward D."/>
            <person name="Feldgarden M."/>
            <person name="Gevers D."/>
            <person name="Leonetti C."/>
            <person name="Izard J."/>
            <person name="Walker B."/>
            <person name="Young S."/>
            <person name="Zeng Q."/>
            <person name="Gargeya S."/>
            <person name="Fitzgerald M."/>
            <person name="Haas B."/>
            <person name="Abouelleil A."/>
            <person name="Allen A.W."/>
            <person name="Alvarado L."/>
            <person name="Arachchi H.M."/>
            <person name="Berlin A.M."/>
            <person name="Chapman S.B."/>
            <person name="Gainer-Dewar J."/>
            <person name="Goldberg J."/>
            <person name="Griggs A."/>
            <person name="Gujja S."/>
            <person name="Hansen M."/>
            <person name="Howarth C."/>
            <person name="Imamovic A."/>
            <person name="Ireland A."/>
            <person name="Larimer J."/>
            <person name="McCowan C."/>
            <person name="Murphy C."/>
            <person name="Pearson M."/>
            <person name="Poon T.W."/>
            <person name="Priest M."/>
            <person name="Roberts A."/>
            <person name="Saif S."/>
            <person name="Shea T."/>
            <person name="Sisk P."/>
            <person name="Sykes S."/>
            <person name="Wortman J."/>
            <person name="Nusbaum C."/>
            <person name="Birren B."/>
        </authorList>
    </citation>
    <scope>NUCLEOTIDE SEQUENCE [LARGE SCALE GENOMIC DNA]</scope>
    <source>
        <strain evidence="3 4">F0403</strain>
    </source>
</reference>
<protein>
    <recommendedName>
        <fullName evidence="2">LysM domain-containing protein</fullName>
    </recommendedName>
</protein>
<dbReference type="PANTHER" id="PTHR21666:SF270">
    <property type="entry name" value="MUREIN HYDROLASE ACTIVATOR ENVC"/>
    <property type="match status" value="1"/>
</dbReference>
<dbReference type="Gene3D" id="2.70.70.10">
    <property type="entry name" value="Glucose Permease (Domain IIA)"/>
    <property type="match status" value="1"/>
</dbReference>
<gene>
    <name evidence="3" type="ORF">HMPREF1222_00328</name>
</gene>
<dbReference type="SMART" id="SM00257">
    <property type="entry name" value="LysM"/>
    <property type="match status" value="2"/>
</dbReference>
<feature type="domain" description="LysM" evidence="2">
    <location>
        <begin position="73"/>
        <end position="117"/>
    </location>
</feature>
<dbReference type="HOGENOM" id="CLU_029425_7_3_12"/>
<dbReference type="SUPFAM" id="SSF51261">
    <property type="entry name" value="Duplicated hybrid motif"/>
    <property type="match status" value="1"/>
</dbReference>
<name>S3MG65_9SPIR</name>
<proteinExistence type="predicted"/>
<dbReference type="GO" id="GO:0004222">
    <property type="term" value="F:metalloendopeptidase activity"/>
    <property type="evidence" value="ECO:0007669"/>
    <property type="project" value="TreeGrafter"/>
</dbReference>
<dbReference type="PROSITE" id="PS51782">
    <property type="entry name" value="LYSM"/>
    <property type="match status" value="2"/>
</dbReference>
<feature type="domain" description="LysM" evidence="2">
    <location>
        <begin position="27"/>
        <end position="71"/>
    </location>
</feature>
<dbReference type="Proteomes" id="UP000014605">
    <property type="component" value="Unassembled WGS sequence"/>
</dbReference>
<dbReference type="Pfam" id="PF01476">
    <property type="entry name" value="LysM"/>
    <property type="match status" value="2"/>
</dbReference>
<dbReference type="InterPro" id="IPR011055">
    <property type="entry name" value="Dup_hybrid_motif"/>
</dbReference>
<evidence type="ECO:0000313" key="4">
    <source>
        <dbReference type="Proteomes" id="UP000014605"/>
    </source>
</evidence>
<dbReference type="InterPro" id="IPR050570">
    <property type="entry name" value="Cell_wall_metabolism_enzyme"/>
</dbReference>
<comment type="caution">
    <text evidence="3">The sequence shown here is derived from an EMBL/GenBank/DDBJ whole genome shotgun (WGS) entry which is preliminary data.</text>
</comment>
<accession>S3MG65</accession>
<dbReference type="InterPro" id="IPR018392">
    <property type="entry name" value="LysM"/>
</dbReference>
<dbReference type="PATRIC" id="fig|1125702.3.peg.344"/>
<dbReference type="Pfam" id="PF01551">
    <property type="entry name" value="Peptidase_M23"/>
    <property type="match status" value="1"/>
</dbReference>
<evidence type="ECO:0000256" key="1">
    <source>
        <dbReference type="SAM" id="SignalP"/>
    </source>
</evidence>
<dbReference type="InterPro" id="IPR016047">
    <property type="entry name" value="M23ase_b-sheet_dom"/>
</dbReference>
<dbReference type="EMBL" id="ATFC01000001">
    <property type="protein sequence ID" value="EPF48064.1"/>
    <property type="molecule type" value="Genomic_DNA"/>
</dbReference>
<sequence length="282" mass="30385">MTMSKRCYSIGFFIFFLAVYSAAAADTLHILEKGETLYALSRKYSIPVAILLERNNISDAGKISAGQKIYIPETYTIQKGDTLYSIAKRFSVTVEALRKANSLSNSEVLKVGKILIIPESKKNGIAAGSSNNTAAVSTDAAAARQNSQASWEDPRSYVKKSIDKNLLWPVSVVDIAYLSGKLYGVAIDSTANAPVQAIASGRVISIGPHRGYGQVIFIQSKTKHVYVYGGLAQILPQAGAQITVGQKLGTLASDSLTGTPRLYFMVYENNKPLDPAKAPRGK</sequence>
<dbReference type="AlphaFoldDB" id="S3MG65"/>
<feature type="signal peptide" evidence="1">
    <location>
        <begin position="1"/>
        <end position="24"/>
    </location>
</feature>
<feature type="chain" id="PRO_5004511868" description="LysM domain-containing protein" evidence="1">
    <location>
        <begin position="25"/>
        <end position="282"/>
    </location>
</feature>
<dbReference type="Gene3D" id="3.10.350.10">
    <property type="entry name" value="LysM domain"/>
    <property type="match status" value="2"/>
</dbReference>
<keyword evidence="4" id="KW-1185">Reference proteome</keyword>
<dbReference type="CDD" id="cd12797">
    <property type="entry name" value="M23_peptidase"/>
    <property type="match status" value="1"/>
</dbReference>